<dbReference type="EMBL" id="LSSL01000813">
    <property type="protein sequence ID" value="OLY83636.1"/>
    <property type="molecule type" value="Genomic_DNA"/>
</dbReference>
<name>A0A1R0H3B8_9FUNG</name>
<evidence type="ECO:0000313" key="2">
    <source>
        <dbReference type="Proteomes" id="UP000187455"/>
    </source>
</evidence>
<dbReference type="AlphaFoldDB" id="A0A1R0H3B8"/>
<protein>
    <submittedName>
        <fullName evidence="1">Uncharacterized protein</fullName>
    </submittedName>
</protein>
<dbReference type="Proteomes" id="UP000187455">
    <property type="component" value="Unassembled WGS sequence"/>
</dbReference>
<keyword evidence="2" id="KW-1185">Reference proteome</keyword>
<reference evidence="1 2" key="1">
    <citation type="journal article" date="2016" name="Mol. Biol. Evol.">
        <title>Genome-Wide Survey of Gut Fungi (Harpellales) Reveals the First Horizontally Transferred Ubiquitin Gene from a Mosquito Host.</title>
        <authorList>
            <person name="Wang Y."/>
            <person name="White M.M."/>
            <person name="Kvist S."/>
            <person name="Moncalvo J.M."/>
        </authorList>
    </citation>
    <scope>NUCLEOTIDE SEQUENCE [LARGE SCALE GENOMIC DNA]</scope>
    <source>
        <strain evidence="1 2">ALG-7-W6</strain>
    </source>
</reference>
<gene>
    <name evidence="1" type="ORF">AYI68_g2223</name>
</gene>
<evidence type="ECO:0000313" key="1">
    <source>
        <dbReference type="EMBL" id="OLY83636.1"/>
    </source>
</evidence>
<comment type="caution">
    <text evidence="1">The sequence shown here is derived from an EMBL/GenBank/DDBJ whole genome shotgun (WGS) entry which is preliminary data.</text>
</comment>
<organism evidence="1 2">
    <name type="scientific">Smittium mucronatum</name>
    <dbReference type="NCBI Taxonomy" id="133383"/>
    <lineage>
        <taxon>Eukaryota</taxon>
        <taxon>Fungi</taxon>
        <taxon>Fungi incertae sedis</taxon>
        <taxon>Zoopagomycota</taxon>
        <taxon>Kickxellomycotina</taxon>
        <taxon>Harpellomycetes</taxon>
        <taxon>Harpellales</taxon>
        <taxon>Legeriomycetaceae</taxon>
        <taxon>Smittium</taxon>
    </lineage>
</organism>
<proteinExistence type="predicted"/>
<sequence>MHFSISPVVIKLSECTANKEFIIGDNLTAVLGPENHDIFTKQDIISSIIGYSANLVNGYKILYSQKLHKKWVQKSHYLNVPLPLTKHRSPVKINNDKNLTRTIMVTHNHSHSQNQSLP</sequence>
<accession>A0A1R0H3B8</accession>